<evidence type="ECO:0000256" key="6">
    <source>
        <dbReference type="ARBA" id="ARBA00023163"/>
    </source>
</evidence>
<dbReference type="InterPro" id="IPR011006">
    <property type="entry name" value="CheY-like_superfamily"/>
</dbReference>
<feature type="domain" description="Response regulatory" evidence="10">
    <location>
        <begin position="12"/>
        <end position="126"/>
    </location>
</feature>
<dbReference type="PANTHER" id="PTHR48111:SF40">
    <property type="entry name" value="PHOSPHATE REGULON TRANSCRIPTIONAL REGULATORY PROTEIN PHOB"/>
    <property type="match status" value="1"/>
</dbReference>
<dbReference type="GO" id="GO:0000156">
    <property type="term" value="F:phosphorelay response regulator activity"/>
    <property type="evidence" value="ECO:0007669"/>
    <property type="project" value="TreeGrafter"/>
</dbReference>
<feature type="modified residue" description="4-aspartylphosphate" evidence="8">
    <location>
        <position position="61"/>
    </location>
</feature>
<dbReference type="InterPro" id="IPR036388">
    <property type="entry name" value="WH-like_DNA-bd_sf"/>
</dbReference>
<dbReference type="OrthoDB" id="9793321at2"/>
<dbReference type="Gene3D" id="6.10.250.690">
    <property type="match status" value="1"/>
</dbReference>
<keyword evidence="5 9" id="KW-0238">DNA-binding</keyword>
<dbReference type="Gene3D" id="1.10.10.10">
    <property type="entry name" value="Winged helix-like DNA-binding domain superfamily/Winged helix DNA-binding domain"/>
    <property type="match status" value="1"/>
</dbReference>
<accession>A0A4U1J322</accession>
<feature type="domain" description="OmpR/PhoB-type" evidence="11">
    <location>
        <begin position="137"/>
        <end position="236"/>
    </location>
</feature>
<proteinExistence type="predicted"/>
<keyword evidence="4" id="KW-0805">Transcription regulation</keyword>
<dbReference type="Pfam" id="PF00072">
    <property type="entry name" value="Response_reg"/>
    <property type="match status" value="1"/>
</dbReference>
<comment type="function">
    <text evidence="7">This protein is a positive regulator for the phosphate regulon. Transcription of this operon is positively regulated by PhoB and PhoR when phosphate is limited.</text>
</comment>
<dbReference type="GO" id="GO:0032993">
    <property type="term" value="C:protein-DNA complex"/>
    <property type="evidence" value="ECO:0007669"/>
    <property type="project" value="TreeGrafter"/>
</dbReference>
<comment type="caution">
    <text evidence="12">The sequence shown here is derived from an EMBL/GenBank/DDBJ whole genome shotgun (WGS) entry which is preliminary data.</text>
</comment>
<keyword evidence="13" id="KW-1185">Reference proteome</keyword>
<evidence type="ECO:0000256" key="1">
    <source>
        <dbReference type="ARBA" id="ARBA00013332"/>
    </source>
</evidence>
<keyword evidence="2 8" id="KW-0597">Phosphoprotein</keyword>
<dbReference type="PROSITE" id="PS51755">
    <property type="entry name" value="OMPR_PHOB"/>
    <property type="match status" value="1"/>
</dbReference>
<dbReference type="EMBL" id="SSMQ01000044">
    <property type="protein sequence ID" value="TKD00806.1"/>
    <property type="molecule type" value="Genomic_DNA"/>
</dbReference>
<dbReference type="InterPro" id="IPR001867">
    <property type="entry name" value="OmpR/PhoB-type_DNA-bd"/>
</dbReference>
<dbReference type="InterPro" id="IPR039420">
    <property type="entry name" value="WalR-like"/>
</dbReference>
<dbReference type="AlphaFoldDB" id="A0A4U1J322"/>
<gene>
    <name evidence="12" type="ORF">E8A74_33325</name>
</gene>
<protein>
    <recommendedName>
        <fullName evidence="1">Phosphate regulon transcriptional regulatory protein PhoB</fullName>
    </recommendedName>
</protein>
<dbReference type="FunFam" id="3.40.50.2300:FF:000001">
    <property type="entry name" value="DNA-binding response regulator PhoB"/>
    <property type="match status" value="1"/>
</dbReference>
<name>A0A4U1J322_9BACT</name>
<evidence type="ECO:0000313" key="12">
    <source>
        <dbReference type="EMBL" id="TKD00806.1"/>
    </source>
</evidence>
<evidence type="ECO:0000256" key="4">
    <source>
        <dbReference type="ARBA" id="ARBA00023015"/>
    </source>
</evidence>
<dbReference type="SMART" id="SM00862">
    <property type="entry name" value="Trans_reg_C"/>
    <property type="match status" value="1"/>
</dbReference>
<dbReference type="GO" id="GO:0000976">
    <property type="term" value="F:transcription cis-regulatory region binding"/>
    <property type="evidence" value="ECO:0007669"/>
    <property type="project" value="TreeGrafter"/>
</dbReference>
<dbReference type="InterPro" id="IPR001789">
    <property type="entry name" value="Sig_transdc_resp-reg_receiver"/>
</dbReference>
<evidence type="ECO:0000256" key="5">
    <source>
        <dbReference type="ARBA" id="ARBA00023125"/>
    </source>
</evidence>
<feature type="DNA-binding region" description="OmpR/PhoB-type" evidence="9">
    <location>
        <begin position="137"/>
        <end position="236"/>
    </location>
</feature>
<evidence type="ECO:0000313" key="13">
    <source>
        <dbReference type="Proteomes" id="UP000309215"/>
    </source>
</evidence>
<dbReference type="GO" id="GO:0005829">
    <property type="term" value="C:cytosol"/>
    <property type="evidence" value="ECO:0007669"/>
    <property type="project" value="TreeGrafter"/>
</dbReference>
<evidence type="ECO:0000256" key="3">
    <source>
        <dbReference type="ARBA" id="ARBA00023012"/>
    </source>
</evidence>
<dbReference type="CDD" id="cd00383">
    <property type="entry name" value="trans_reg_C"/>
    <property type="match status" value="1"/>
</dbReference>
<organism evidence="12 13">
    <name type="scientific">Polyangium fumosum</name>
    <dbReference type="NCBI Taxonomy" id="889272"/>
    <lineage>
        <taxon>Bacteria</taxon>
        <taxon>Pseudomonadati</taxon>
        <taxon>Myxococcota</taxon>
        <taxon>Polyangia</taxon>
        <taxon>Polyangiales</taxon>
        <taxon>Polyangiaceae</taxon>
        <taxon>Polyangium</taxon>
    </lineage>
</organism>
<evidence type="ECO:0000256" key="7">
    <source>
        <dbReference type="ARBA" id="ARBA00024735"/>
    </source>
</evidence>
<keyword evidence="3" id="KW-0902">Two-component regulatory system</keyword>
<dbReference type="FunFam" id="1.10.10.10:FF:000018">
    <property type="entry name" value="DNA-binding response regulator ResD"/>
    <property type="match status" value="1"/>
</dbReference>
<dbReference type="RefSeq" id="WP_136933159.1">
    <property type="nucleotide sequence ID" value="NZ_SSMQ01000044.1"/>
</dbReference>
<dbReference type="PROSITE" id="PS50110">
    <property type="entry name" value="RESPONSE_REGULATORY"/>
    <property type="match status" value="1"/>
</dbReference>
<evidence type="ECO:0000259" key="11">
    <source>
        <dbReference type="PROSITE" id="PS51755"/>
    </source>
</evidence>
<dbReference type="SMART" id="SM00448">
    <property type="entry name" value="REC"/>
    <property type="match status" value="1"/>
</dbReference>
<dbReference type="PANTHER" id="PTHR48111">
    <property type="entry name" value="REGULATOR OF RPOS"/>
    <property type="match status" value="1"/>
</dbReference>
<dbReference type="CDD" id="cd17574">
    <property type="entry name" value="REC_OmpR"/>
    <property type="match status" value="1"/>
</dbReference>
<evidence type="ECO:0000256" key="2">
    <source>
        <dbReference type="ARBA" id="ARBA00022553"/>
    </source>
</evidence>
<sequence length="236" mass="25910">MNRVGQGGARRTVLVVEDDDSIAMGLEMNLSAEGYRVLLATDGESGLSLARGGGIDLLILDVMLPKLNGFELLRMLRAERYTMPVIMLSARGAEMDKVMGLELGAEDYITKPFGLAELLARVKAVLRRDAIARGDDANTIRAADLEIHPSTREVRRGGKLVELTATEFDILFCLVSAGGRVLSREQLQAKVWGPSHHGTPRTVDNFILQLRTKLEDDTANPRHLVTVRGVGYRFVV</sequence>
<evidence type="ECO:0000259" key="10">
    <source>
        <dbReference type="PROSITE" id="PS50110"/>
    </source>
</evidence>
<keyword evidence="6" id="KW-0804">Transcription</keyword>
<evidence type="ECO:0000256" key="8">
    <source>
        <dbReference type="PROSITE-ProRule" id="PRU00169"/>
    </source>
</evidence>
<dbReference type="Gene3D" id="3.40.50.2300">
    <property type="match status" value="1"/>
</dbReference>
<dbReference type="Pfam" id="PF00486">
    <property type="entry name" value="Trans_reg_C"/>
    <property type="match status" value="1"/>
</dbReference>
<dbReference type="Proteomes" id="UP000309215">
    <property type="component" value="Unassembled WGS sequence"/>
</dbReference>
<reference evidence="12 13" key="1">
    <citation type="submission" date="2019-04" db="EMBL/GenBank/DDBJ databases">
        <authorList>
            <person name="Li Y."/>
            <person name="Wang J."/>
        </authorList>
    </citation>
    <scope>NUCLEOTIDE SEQUENCE [LARGE SCALE GENOMIC DNA]</scope>
    <source>
        <strain evidence="12 13">DSM 14668</strain>
    </source>
</reference>
<dbReference type="SUPFAM" id="SSF52172">
    <property type="entry name" value="CheY-like"/>
    <property type="match status" value="1"/>
</dbReference>
<evidence type="ECO:0000256" key="9">
    <source>
        <dbReference type="PROSITE-ProRule" id="PRU01091"/>
    </source>
</evidence>
<dbReference type="GO" id="GO:0006355">
    <property type="term" value="P:regulation of DNA-templated transcription"/>
    <property type="evidence" value="ECO:0007669"/>
    <property type="project" value="InterPro"/>
</dbReference>